<dbReference type="EMBL" id="JBGMDY010000011">
    <property type="protein sequence ID" value="KAL2319012.1"/>
    <property type="molecule type" value="Genomic_DNA"/>
</dbReference>
<comment type="caution">
    <text evidence="2">The sequence shown here is derived from an EMBL/GenBank/DDBJ whole genome shotgun (WGS) entry which is preliminary data.</text>
</comment>
<gene>
    <name evidence="2" type="ORF">Fmac_032888</name>
</gene>
<proteinExistence type="predicted"/>
<name>A0ABD1L666_9FABA</name>
<feature type="region of interest" description="Disordered" evidence="1">
    <location>
        <begin position="855"/>
        <end position="888"/>
    </location>
</feature>
<dbReference type="Proteomes" id="UP001603857">
    <property type="component" value="Unassembled WGS sequence"/>
</dbReference>
<reference evidence="2 3" key="1">
    <citation type="submission" date="2024-08" db="EMBL/GenBank/DDBJ databases">
        <title>Insights into the chromosomal genome structure of Flemingia macrophylla.</title>
        <authorList>
            <person name="Ding Y."/>
            <person name="Zhao Y."/>
            <person name="Bi W."/>
            <person name="Wu M."/>
            <person name="Zhao G."/>
            <person name="Gong Y."/>
            <person name="Li W."/>
            <person name="Zhang P."/>
        </authorList>
    </citation>
    <scope>NUCLEOTIDE SEQUENCE [LARGE SCALE GENOMIC DNA]</scope>
    <source>
        <strain evidence="2">DYQJB</strain>
        <tissue evidence="2">Leaf</tissue>
    </source>
</reference>
<feature type="region of interest" description="Disordered" evidence="1">
    <location>
        <begin position="782"/>
        <end position="815"/>
    </location>
</feature>
<evidence type="ECO:0000313" key="2">
    <source>
        <dbReference type="EMBL" id="KAL2319012.1"/>
    </source>
</evidence>
<organism evidence="2 3">
    <name type="scientific">Flemingia macrophylla</name>
    <dbReference type="NCBI Taxonomy" id="520843"/>
    <lineage>
        <taxon>Eukaryota</taxon>
        <taxon>Viridiplantae</taxon>
        <taxon>Streptophyta</taxon>
        <taxon>Embryophyta</taxon>
        <taxon>Tracheophyta</taxon>
        <taxon>Spermatophyta</taxon>
        <taxon>Magnoliopsida</taxon>
        <taxon>eudicotyledons</taxon>
        <taxon>Gunneridae</taxon>
        <taxon>Pentapetalae</taxon>
        <taxon>rosids</taxon>
        <taxon>fabids</taxon>
        <taxon>Fabales</taxon>
        <taxon>Fabaceae</taxon>
        <taxon>Papilionoideae</taxon>
        <taxon>50 kb inversion clade</taxon>
        <taxon>NPAAA clade</taxon>
        <taxon>indigoferoid/millettioid clade</taxon>
        <taxon>Phaseoleae</taxon>
        <taxon>Flemingia</taxon>
    </lineage>
</organism>
<keyword evidence="3" id="KW-1185">Reference proteome</keyword>
<feature type="compositionally biased region" description="Polar residues" evidence="1">
    <location>
        <begin position="873"/>
        <end position="888"/>
    </location>
</feature>
<dbReference type="AlphaFoldDB" id="A0ABD1L666"/>
<evidence type="ECO:0000256" key="1">
    <source>
        <dbReference type="SAM" id="MobiDB-lite"/>
    </source>
</evidence>
<feature type="compositionally biased region" description="Basic and acidic residues" evidence="1">
    <location>
        <begin position="792"/>
        <end position="803"/>
    </location>
</feature>
<accession>A0ABD1L666</accession>
<evidence type="ECO:0000313" key="3">
    <source>
        <dbReference type="Proteomes" id="UP001603857"/>
    </source>
</evidence>
<protein>
    <submittedName>
        <fullName evidence="2">Uncharacterized protein</fullName>
    </submittedName>
</protein>
<sequence length="888" mass="96826">MAPNSCQLSARNDAIVIRGVHDVATDTFAETRKLEGKLDALVNLFSARNDAIVIRGVHDVAIDTSAETRKLEGKIDVPLNLTTITAETRHLIEKMAPNSCQLSARNDVIVIRGVHDVATDTSAETRKLEGKLDAFVNLVTQLAANQKPASGARVWDIRSSNDYHSSVCPSSQQSAVDERLEVMLQTPIEHHISRDKAYDRADGSQLQQSGVDEHPDAYAANTYSRPPLQGVHDVATDTSAETRKLEDKLHALVSLVTQLAANQKPVSVARVCDIRYSNDHHTSVCPYSQQSGFSARNDVIVIRGVHDVAIDRSAETGKLEGKLHAHVNLVTQLAAYQKPASVARVCGIRSSNDHHISTTIAVEARHLIKEMGTSPSSSVQEMMPLSLEEFIMWLRIHLLSLSLLQESVASVLPMTTILVSVLLHSNLEWVRILRPMLQTPIADHHSSRDKALDGEDGSQLLALRNRSLPLLQEFAASVLPITTFLVSVLLWSNMEWMNILRLILQTPITEHHNSKDKALDREDGSELLADTSAETGNQEGKLDALVKLVTQIATNQKPSSVARVYSIGFSNDHHTSVCPSSQKSGVVEHPEAYAANAYNTSAEIRKLEGTLHASVDLVTQLAANQKPASIARVYGIHSSNDHHTNTSAETRNLEGKLDALVNLVTQLAANQKSASVARACGICSSNDHHTSVCPSLQQSGFSARNDAIVKKGVHDVATDTSTETRNLEGKLDAIVNLVTQLAANQKPASVARVCDIHYCNDHHTSVCPSSQQSGVDEHPEAYAANTYSRPPRSRDKALDREDGSQLLADTSTETRNQDGKLDALVNLVTQLAANQKLAFVARVCDIRSFNDHHTSVCPSSQQSGVDEHPESFAANTYSRLPQQQRQGT</sequence>